<dbReference type="GO" id="GO:0050660">
    <property type="term" value="F:flavin adenine dinucleotide binding"/>
    <property type="evidence" value="ECO:0007669"/>
    <property type="project" value="InterPro"/>
</dbReference>
<keyword evidence="5" id="KW-0560">Oxidoreductase</keyword>
<dbReference type="PANTHER" id="PTHR42784">
    <property type="entry name" value="PYRANOSE 2-OXIDASE"/>
    <property type="match status" value="1"/>
</dbReference>
<dbReference type="Proteomes" id="UP001057580">
    <property type="component" value="Chromosome"/>
</dbReference>
<evidence type="ECO:0000256" key="1">
    <source>
        <dbReference type="ARBA" id="ARBA00001974"/>
    </source>
</evidence>
<evidence type="ECO:0000256" key="2">
    <source>
        <dbReference type="ARBA" id="ARBA00010790"/>
    </source>
</evidence>
<dbReference type="Pfam" id="PF05199">
    <property type="entry name" value="GMC_oxred_C"/>
    <property type="match status" value="1"/>
</dbReference>
<dbReference type="AlphaFoldDB" id="A0A9E7R6N1"/>
<evidence type="ECO:0000256" key="4">
    <source>
        <dbReference type="ARBA" id="ARBA00022827"/>
    </source>
</evidence>
<dbReference type="KEGG" id="ssai:N0B31_09135"/>
<sequence length="540" mass="57568">MSAADGDGVERSPSPRADVCIVGTGVAGALVGHRLAEAGRSVVFLEAGEWFDPASRIERMEFAIRPDTPDTRVWDMGGKRDRYSTSGTLDYPLNNARVKGVGGTTLHWQGNTPRFHEVDFELASEHGLGVDWPISYADLSPYYTTAEAELGVAGSAGDEGPPREADYPLPAFPKRYSDGLLVEACERLGISTRDAPQARNSEPYDGRSPCIGFSTCLPVCPSGAKYSADVTVRKAEAAGARVIDRARVVGLEHDDDGAIVAARYVTPDGVEHRQEARHFVLAAGAVETPRLLLLSASDAYPDGLANSSGTVGRYLMEHPVVGTVGRTDGPLDPEPIGFLTTTSEAFYGYERGPGSFVLEFRSDPPSVLDSALGGDAIGDVRQPAVWGDDLVAGDFTNREVSVNAQVEMLPRAENRVTLDHSRTDDLGNPVPDVSLSLSDHEYEAFEFAFEVQADILSEMGATPVRRTDPDTPAWAHHLMGTARMGTDPDESVVDASLRTHDHPNLSVVGASVFPTGAAANPVLTISALALRAAEDIDAGL</sequence>
<dbReference type="EMBL" id="CP104003">
    <property type="protein sequence ID" value="UWM56441.1"/>
    <property type="molecule type" value="Genomic_DNA"/>
</dbReference>
<comment type="cofactor">
    <cofactor evidence="1">
        <name>FAD</name>
        <dbReference type="ChEBI" id="CHEBI:57692"/>
    </cofactor>
</comment>
<organism evidence="8 9">
    <name type="scientific">Salinirubellus salinus</name>
    <dbReference type="NCBI Taxonomy" id="1364945"/>
    <lineage>
        <taxon>Archaea</taxon>
        <taxon>Methanobacteriati</taxon>
        <taxon>Methanobacteriota</taxon>
        <taxon>Stenosarchaea group</taxon>
        <taxon>Halobacteria</taxon>
        <taxon>Halobacteriales</taxon>
        <taxon>Natronomonadaceae</taxon>
        <taxon>Salinirubellus</taxon>
    </lineage>
</organism>
<dbReference type="RefSeq" id="WP_260643555.1">
    <property type="nucleotide sequence ID" value="NZ_CP104003.1"/>
</dbReference>
<accession>A0A9E7R6N1</accession>
<dbReference type="GO" id="GO:0016614">
    <property type="term" value="F:oxidoreductase activity, acting on CH-OH group of donors"/>
    <property type="evidence" value="ECO:0007669"/>
    <property type="project" value="InterPro"/>
</dbReference>
<dbReference type="PANTHER" id="PTHR42784:SF1">
    <property type="entry name" value="PYRANOSE 2-OXIDASE"/>
    <property type="match status" value="1"/>
</dbReference>
<dbReference type="GeneID" id="74942583"/>
<dbReference type="SUPFAM" id="SSF51905">
    <property type="entry name" value="FAD/NAD(P)-binding domain"/>
    <property type="match status" value="1"/>
</dbReference>
<dbReference type="Gene3D" id="3.50.50.60">
    <property type="entry name" value="FAD/NAD(P)-binding domain"/>
    <property type="match status" value="2"/>
</dbReference>
<protein>
    <submittedName>
        <fullName evidence="8">GMC family oxidoreductase</fullName>
    </submittedName>
</protein>
<keyword evidence="9" id="KW-1185">Reference proteome</keyword>
<evidence type="ECO:0000256" key="3">
    <source>
        <dbReference type="ARBA" id="ARBA00022630"/>
    </source>
</evidence>
<evidence type="ECO:0000259" key="7">
    <source>
        <dbReference type="Pfam" id="PF05199"/>
    </source>
</evidence>
<gene>
    <name evidence="8" type="ORF">N0B31_09135</name>
</gene>
<dbReference type="SUPFAM" id="SSF54373">
    <property type="entry name" value="FAD-linked reductases, C-terminal domain"/>
    <property type="match status" value="1"/>
</dbReference>
<feature type="domain" description="Glucose-methanol-choline oxidoreductase C-terminal" evidence="7">
    <location>
        <begin position="410"/>
        <end position="529"/>
    </location>
</feature>
<feature type="domain" description="Glucose-methanol-choline oxidoreductase N-terminal" evidence="6">
    <location>
        <begin position="179"/>
        <end position="320"/>
    </location>
</feature>
<evidence type="ECO:0000256" key="5">
    <source>
        <dbReference type="ARBA" id="ARBA00023002"/>
    </source>
</evidence>
<evidence type="ECO:0000313" key="8">
    <source>
        <dbReference type="EMBL" id="UWM56441.1"/>
    </source>
</evidence>
<name>A0A9E7R6N1_9EURY</name>
<keyword evidence="3" id="KW-0285">Flavoprotein</keyword>
<evidence type="ECO:0000259" key="6">
    <source>
        <dbReference type="Pfam" id="PF00732"/>
    </source>
</evidence>
<keyword evidence="4" id="KW-0274">FAD</keyword>
<dbReference type="InterPro" id="IPR000172">
    <property type="entry name" value="GMC_OxRdtase_N"/>
</dbReference>
<dbReference type="InterPro" id="IPR036188">
    <property type="entry name" value="FAD/NAD-bd_sf"/>
</dbReference>
<dbReference type="InterPro" id="IPR051473">
    <property type="entry name" value="P2Ox-like"/>
</dbReference>
<proteinExistence type="inferred from homology"/>
<dbReference type="Pfam" id="PF00732">
    <property type="entry name" value="GMC_oxred_N"/>
    <property type="match status" value="1"/>
</dbReference>
<evidence type="ECO:0000313" key="9">
    <source>
        <dbReference type="Proteomes" id="UP001057580"/>
    </source>
</evidence>
<reference evidence="8" key="1">
    <citation type="submission" date="2022-09" db="EMBL/GenBank/DDBJ databases">
        <title>Diverse halophilic archaea isolated from saline environments.</title>
        <authorList>
            <person name="Cui H.-L."/>
        </authorList>
    </citation>
    <scope>NUCLEOTIDE SEQUENCE</scope>
    <source>
        <strain evidence="8">ZS-35-S2</strain>
    </source>
</reference>
<comment type="similarity">
    <text evidence="2">Belongs to the GMC oxidoreductase family.</text>
</comment>
<dbReference type="InterPro" id="IPR007867">
    <property type="entry name" value="GMC_OxRtase_C"/>
</dbReference>